<sequence length="919" mass="104761">MSKTWFAPGYTNLKAEKPESINVAHQEAHAKNIFEKYFVVDKMGSLVNTNIYGGKDHIIKEWLAAVLRRGTSTDRVLASGYMIREKPLSSLRHIESLLSLISPVKKQLCIKAIDVLAYVFETILLPTKRTLIPFFNRPFSTLSKYQSALTEELAFKDCKNGTELPTNCQEYILAMWYFEDAIKKYYRQYLTALEKILLSETIEEEKSKALSWVNLFGKLFHVDAIINLISKKPENRDIALGIVVNKLGDRNKGFVSKVNHKLRLLCQRYSNLKAVLVEQLRAFLFRPNLLERAKYYAIVFLSCIPLSKKNKEGSLVAPIKDENGTSDSSVAAVLFRVYISFFCASIQADELPERLIAALLTGICRVSPFISPEVILDNVKDIDAVFKLVHMTSNFSVSLQALNFLFQLTVHHATLRDRFYQALYRKLADPSIRWSARLPTLLKLVYQSILADTNAERKAAFAQRLLTVALSHPTPGFVAGSLILIEKVRLECSVDVIGCLTQEMPPSEDPRTLLPKSIGMVKLGHHEDNENADSDEEHFSDVPSSGDDEEKKAQDEAVSNVSSKPSVFAWEHRNIVRGKKKKFGKTITAAPVIGYDNTARDPRFARAFNQPCWSLHLLTEHVHPTVAHFAKSLREKKAFKYPGDPFEDFSVAHFMERFVYKKPKSTTSVSAPGKLLTSTVDKRQVHARTLAPDSLTYKNLKSDQVPSDERFIHSYFNFIEDHPAKRGDKNDEEGSELDEDFDQYLRKHERGLIPDDTDEEVVEDEEFDYSTDEEDKEEERQESVDRKHDDNDVDMDGVEGMDDFNEHLEDESDEDDSSGGDEDSDEDDFDSIDDHHNRSDKFDMDKIFVSADEIGNLYDNQEEDGGAKGRKNWKKNNSRSRMGKMKHRVGGNKFTNKRKFPRSKNMNKSTSKLKKPRRG</sequence>
<dbReference type="Proteomes" id="UP000274504">
    <property type="component" value="Unassembled WGS sequence"/>
</dbReference>
<dbReference type="Pfam" id="PF03914">
    <property type="entry name" value="CBF"/>
    <property type="match status" value="1"/>
</dbReference>
<dbReference type="InterPro" id="IPR005612">
    <property type="entry name" value="CCAAT-binding_factor"/>
</dbReference>
<gene>
    <name evidence="4" type="ORF">HDID_LOCUS6990</name>
</gene>
<evidence type="ECO:0000259" key="3">
    <source>
        <dbReference type="Pfam" id="PF03914"/>
    </source>
</evidence>
<evidence type="ECO:0000313" key="6">
    <source>
        <dbReference type="WBParaSite" id="HDID_0000699201-mRNA-1"/>
    </source>
</evidence>
<feature type="domain" description="CCAAT-binding factor" evidence="3">
    <location>
        <begin position="398"/>
        <end position="630"/>
    </location>
</feature>
<proteinExistence type="inferred from homology"/>
<dbReference type="EMBL" id="UYSG01010894">
    <property type="protein sequence ID" value="VDL59308.1"/>
    <property type="molecule type" value="Genomic_DNA"/>
</dbReference>
<comment type="similarity">
    <text evidence="1">Belongs to the CBF/MAK21 family.</text>
</comment>
<dbReference type="InterPro" id="IPR040155">
    <property type="entry name" value="CEBPZ/Mak21-like"/>
</dbReference>
<evidence type="ECO:0000313" key="5">
    <source>
        <dbReference type="Proteomes" id="UP000274504"/>
    </source>
</evidence>
<dbReference type="STRING" id="6216.A0A158QE75"/>
<dbReference type="OrthoDB" id="28947at2759"/>
<evidence type="ECO:0000313" key="4">
    <source>
        <dbReference type="EMBL" id="VDL59308.1"/>
    </source>
</evidence>
<reference evidence="6" key="1">
    <citation type="submission" date="2016-04" db="UniProtKB">
        <authorList>
            <consortium name="WormBaseParasite"/>
        </authorList>
    </citation>
    <scope>IDENTIFICATION</scope>
</reference>
<dbReference type="InterPro" id="IPR016024">
    <property type="entry name" value="ARM-type_fold"/>
</dbReference>
<organism evidence="6">
    <name type="scientific">Hymenolepis diminuta</name>
    <name type="common">Rat tapeworm</name>
    <dbReference type="NCBI Taxonomy" id="6216"/>
    <lineage>
        <taxon>Eukaryota</taxon>
        <taxon>Metazoa</taxon>
        <taxon>Spiralia</taxon>
        <taxon>Lophotrochozoa</taxon>
        <taxon>Platyhelminthes</taxon>
        <taxon>Cestoda</taxon>
        <taxon>Eucestoda</taxon>
        <taxon>Cyclophyllidea</taxon>
        <taxon>Hymenolepididae</taxon>
        <taxon>Hymenolepis</taxon>
    </lineage>
</organism>
<evidence type="ECO:0000256" key="2">
    <source>
        <dbReference type="SAM" id="MobiDB-lite"/>
    </source>
</evidence>
<feature type="compositionally biased region" description="Basic and acidic residues" evidence="2">
    <location>
        <begin position="832"/>
        <end position="845"/>
    </location>
</feature>
<dbReference type="PANTHER" id="PTHR12048">
    <property type="entry name" value="CCAAT-BINDING FACTOR-RELATED"/>
    <property type="match status" value="1"/>
</dbReference>
<feature type="region of interest" description="Disordered" evidence="2">
    <location>
        <begin position="526"/>
        <end position="560"/>
    </location>
</feature>
<feature type="compositionally biased region" description="Basic and acidic residues" evidence="2">
    <location>
        <begin position="778"/>
        <end position="790"/>
    </location>
</feature>
<feature type="region of interest" description="Disordered" evidence="2">
    <location>
        <begin position="858"/>
        <end position="919"/>
    </location>
</feature>
<feature type="region of interest" description="Disordered" evidence="2">
    <location>
        <begin position="750"/>
        <end position="845"/>
    </location>
</feature>
<dbReference type="SUPFAM" id="SSF48371">
    <property type="entry name" value="ARM repeat"/>
    <property type="match status" value="1"/>
</dbReference>
<reference evidence="4 5" key="2">
    <citation type="submission" date="2018-11" db="EMBL/GenBank/DDBJ databases">
        <authorList>
            <consortium name="Pathogen Informatics"/>
        </authorList>
    </citation>
    <scope>NUCLEOTIDE SEQUENCE [LARGE SCALE GENOMIC DNA]</scope>
</reference>
<feature type="compositionally biased region" description="Acidic residues" evidence="2">
    <location>
        <begin position="755"/>
        <end position="777"/>
    </location>
</feature>
<protein>
    <submittedName>
        <fullName evidence="6">CBF domain-containing protein</fullName>
    </submittedName>
</protein>
<dbReference type="PANTHER" id="PTHR12048:SF0">
    <property type="entry name" value="CCAAT_ENHANCER-BINDING PROTEIN ZETA"/>
    <property type="match status" value="1"/>
</dbReference>
<evidence type="ECO:0000256" key="1">
    <source>
        <dbReference type="ARBA" id="ARBA00007797"/>
    </source>
</evidence>
<name>A0A158QE75_HYMDI</name>
<dbReference type="WBParaSite" id="HDID_0000699201-mRNA-1">
    <property type="protein sequence ID" value="HDID_0000699201-mRNA-1"/>
    <property type="gene ID" value="HDID_0000699201"/>
</dbReference>
<accession>A0A158QE75</accession>
<feature type="compositionally biased region" description="Acidic residues" evidence="2">
    <location>
        <begin position="791"/>
        <end position="831"/>
    </location>
</feature>
<feature type="compositionally biased region" description="Basic residues" evidence="2">
    <location>
        <begin position="868"/>
        <end position="902"/>
    </location>
</feature>
<dbReference type="AlphaFoldDB" id="A0A158QE75"/>
<dbReference type="GO" id="GO:0005634">
    <property type="term" value="C:nucleus"/>
    <property type="evidence" value="ECO:0007669"/>
    <property type="project" value="UniProtKB-ARBA"/>
</dbReference>